<dbReference type="Proteomes" id="UP000054383">
    <property type="component" value="Unassembled WGS sequence"/>
</dbReference>
<dbReference type="SUPFAM" id="SSF50129">
    <property type="entry name" value="GroES-like"/>
    <property type="match status" value="1"/>
</dbReference>
<dbReference type="SMART" id="SM00829">
    <property type="entry name" value="PKS_ER"/>
    <property type="match status" value="1"/>
</dbReference>
<dbReference type="InterPro" id="IPR013149">
    <property type="entry name" value="ADH-like_C"/>
</dbReference>
<dbReference type="FunFam" id="3.40.50.720:FF:000121">
    <property type="entry name" value="Prostaglandin reductase 2"/>
    <property type="match status" value="1"/>
</dbReference>
<evidence type="ECO:0000313" key="4">
    <source>
        <dbReference type="Proteomes" id="UP000054383"/>
    </source>
</evidence>
<keyword evidence="1" id="KW-0560">Oxidoreductase</keyword>
<dbReference type="GO" id="GO:0016628">
    <property type="term" value="F:oxidoreductase activity, acting on the CH-CH group of donors, NAD or NADP as acceptor"/>
    <property type="evidence" value="ECO:0007669"/>
    <property type="project" value="InterPro"/>
</dbReference>
<dbReference type="PANTHER" id="PTHR43205:SF7">
    <property type="entry name" value="PROSTAGLANDIN REDUCTASE 1"/>
    <property type="match status" value="1"/>
</dbReference>
<dbReference type="Gene3D" id="3.40.50.720">
    <property type="entry name" value="NAD(P)-binding Rossmann-like Domain"/>
    <property type="match status" value="1"/>
</dbReference>
<dbReference type="SUPFAM" id="SSF51735">
    <property type="entry name" value="NAD(P)-binding Rossmann-fold domains"/>
    <property type="match status" value="1"/>
</dbReference>
<dbReference type="Gene3D" id="3.90.180.10">
    <property type="entry name" value="Medium-chain alcohol dehydrogenases, catalytic domain"/>
    <property type="match status" value="1"/>
</dbReference>
<reference evidence="3 4" key="1">
    <citation type="submission" date="2015-04" db="EMBL/GenBank/DDBJ databases">
        <authorList>
            <person name="Syromyatnikov M.Y."/>
            <person name="Popov V.N."/>
        </authorList>
    </citation>
    <scope>NUCLEOTIDE SEQUENCE [LARGE SCALE GENOMIC DNA]</scope>
    <source>
        <strain evidence="3">WF-38-12</strain>
    </source>
</reference>
<evidence type="ECO:0000313" key="3">
    <source>
        <dbReference type="EMBL" id="CRG91545.1"/>
    </source>
</evidence>
<dbReference type="CDD" id="cd05288">
    <property type="entry name" value="PGDH"/>
    <property type="match status" value="1"/>
</dbReference>
<dbReference type="InterPro" id="IPR011032">
    <property type="entry name" value="GroES-like_sf"/>
</dbReference>
<dbReference type="Pfam" id="PF00107">
    <property type="entry name" value="ADH_zinc_N"/>
    <property type="match status" value="1"/>
</dbReference>
<dbReference type="OrthoDB" id="809632at2759"/>
<proteinExistence type="predicted"/>
<evidence type="ECO:0000256" key="1">
    <source>
        <dbReference type="ARBA" id="ARBA00023002"/>
    </source>
</evidence>
<name>A0A0U1M7I0_TALIS</name>
<dbReference type="InterPro" id="IPR036291">
    <property type="entry name" value="NAD(P)-bd_dom_sf"/>
</dbReference>
<evidence type="ECO:0000259" key="2">
    <source>
        <dbReference type="SMART" id="SM00829"/>
    </source>
</evidence>
<dbReference type="Pfam" id="PF16884">
    <property type="entry name" value="ADH_N_2"/>
    <property type="match status" value="1"/>
</dbReference>
<gene>
    <name evidence="3" type="ORF">PISL3812_08595</name>
</gene>
<dbReference type="AlphaFoldDB" id="A0A0U1M7I0"/>
<organism evidence="3 4">
    <name type="scientific">Talaromyces islandicus</name>
    <name type="common">Penicillium islandicum</name>
    <dbReference type="NCBI Taxonomy" id="28573"/>
    <lineage>
        <taxon>Eukaryota</taxon>
        <taxon>Fungi</taxon>
        <taxon>Dikarya</taxon>
        <taxon>Ascomycota</taxon>
        <taxon>Pezizomycotina</taxon>
        <taxon>Eurotiomycetes</taxon>
        <taxon>Eurotiomycetidae</taxon>
        <taxon>Eurotiales</taxon>
        <taxon>Trichocomaceae</taxon>
        <taxon>Talaromyces</taxon>
        <taxon>Talaromyces sect. Islandici</taxon>
    </lineage>
</organism>
<protein>
    <recommendedName>
        <fullName evidence="2">Enoyl reductase (ER) domain-containing protein</fullName>
    </recommendedName>
</protein>
<accession>A0A0U1M7I0</accession>
<dbReference type="PANTHER" id="PTHR43205">
    <property type="entry name" value="PROSTAGLANDIN REDUCTASE"/>
    <property type="match status" value="1"/>
</dbReference>
<dbReference type="InterPro" id="IPR020843">
    <property type="entry name" value="ER"/>
</dbReference>
<feature type="domain" description="Enoyl reductase (ER)" evidence="2">
    <location>
        <begin position="56"/>
        <end position="346"/>
    </location>
</feature>
<sequence>MVSNKSFIFKKVPTHAPVPGEHIAVETREFDLTQDAPAGGAVVRGLYFSLDPYMRGRMHGPEVKSYAPPYQIDKPIVAYALVQILKSAHPKVSVGDVVFGRFDVAEYSTAERAALDWDQTTPIQNNYGVPLSNFLGILGMTGMTAYSSLYEIGQPKRGETIFVSSAAGAVGQIVGQIAKHEGLRVIGSVGDDAKLDFILNDLGFDGGWNYKKEKAGEALKRLAPEGVDIYYENVGGEQLEAALDNMNVKGRIIACGMISQYNLPADQKYGIRNMALVIGKRLRIEGFIVGDPDFGPKYYKERNERLGAWLADGSIKSKEHIDEGIDKAADAFVAMLAGKNFGKAILKVADPE</sequence>
<dbReference type="STRING" id="28573.A0A0U1M7I0"/>
<keyword evidence="4" id="KW-1185">Reference proteome</keyword>
<dbReference type="InterPro" id="IPR045010">
    <property type="entry name" value="MDR_fam"/>
</dbReference>
<dbReference type="EMBL" id="CVMT01000010">
    <property type="protein sequence ID" value="CRG91545.1"/>
    <property type="molecule type" value="Genomic_DNA"/>
</dbReference>
<dbReference type="OMA" id="WMSDIPQ"/>
<dbReference type="InterPro" id="IPR041694">
    <property type="entry name" value="ADH_N_2"/>
</dbReference>